<dbReference type="AlphaFoldDB" id="A0A3Q9UWZ9"/>
<dbReference type="EMBL" id="CP028137">
    <property type="protein sequence ID" value="AZZ51161.1"/>
    <property type="molecule type" value="Genomic_DNA"/>
</dbReference>
<accession>A0A3Q9UWZ9</accession>
<dbReference type="KEGG" id="rfs:C1I64_03285"/>
<evidence type="ECO:0000313" key="1">
    <source>
        <dbReference type="EMBL" id="AZZ51161.1"/>
    </source>
</evidence>
<evidence type="ECO:0000313" key="2">
    <source>
        <dbReference type="Proteomes" id="UP000285317"/>
    </source>
</evidence>
<organism evidence="1 2">
    <name type="scientific">Rathayibacter festucae DSM 15932</name>
    <dbReference type="NCBI Taxonomy" id="1328866"/>
    <lineage>
        <taxon>Bacteria</taxon>
        <taxon>Bacillati</taxon>
        <taxon>Actinomycetota</taxon>
        <taxon>Actinomycetes</taxon>
        <taxon>Micrococcales</taxon>
        <taxon>Microbacteriaceae</taxon>
        <taxon>Rathayibacter</taxon>
    </lineage>
</organism>
<gene>
    <name evidence="1" type="ORF">C1I64_03285</name>
</gene>
<sequence>MLRRLDGTEPLVIAVTVTTGKRTTTLARVVEAALQAGADSVHVVFSGNGGQERVLRRLLPAGLDARVSSTVLPNDLGTAGGFRAAIEHCRTQELDYAWLLEDDTAPRPDALAVLLASPLALDPRACHASLRETDFYQSQLVTGRPAAEVFPSPGRFLDTDLRRLLKRGAGGRCGARPQEPIVVPIAPYGGLLVSRAALVEVEPPRQEFVLQGDDREWTRRITRAGFTITLHPLSRIDDLDRCRSAAERASATDVLLHSSNSRELYLAVRNRTALDLELARTEGRRGGSVFALNRGIYCAALAACGLRWGRAATAGTILRGVVAGSRGRFLSVR</sequence>
<dbReference type="Proteomes" id="UP000285317">
    <property type="component" value="Chromosome"/>
</dbReference>
<reference evidence="1 2" key="1">
    <citation type="submission" date="2018-03" db="EMBL/GenBank/DDBJ databases">
        <title>Bacteriophage NCPPB3778 and a type I-E CRISPR drive the evolution of the US Biological Select Agent, Rathayibacter toxicus.</title>
        <authorList>
            <person name="Davis E.W.II."/>
            <person name="Tabima J.F."/>
            <person name="Weisberg A.J."/>
            <person name="Dantas Lopes L."/>
            <person name="Wiseman M.S."/>
            <person name="Wiseman M.S."/>
            <person name="Pupko T."/>
            <person name="Belcher M.S."/>
            <person name="Sechler A.J."/>
            <person name="Tancos M.A."/>
            <person name="Schroeder B.K."/>
            <person name="Murray T.D."/>
            <person name="Luster D.G."/>
            <person name="Schneider W.L."/>
            <person name="Rogers E."/>
            <person name="Andreote F.D."/>
            <person name="Grunwald N.J."/>
            <person name="Putnam M.L."/>
            <person name="Chang J.H."/>
        </authorList>
    </citation>
    <scope>NUCLEOTIDE SEQUENCE [LARGE SCALE GENOMIC DNA]</scope>
    <source>
        <strain evidence="1 2">DSM 15932</strain>
    </source>
</reference>
<proteinExistence type="predicted"/>
<dbReference type="RefSeq" id="WP_127886195.1">
    <property type="nucleotide sequence ID" value="NZ_CP028137.1"/>
</dbReference>
<dbReference type="InterPro" id="IPR029044">
    <property type="entry name" value="Nucleotide-diphossugar_trans"/>
</dbReference>
<evidence type="ECO:0008006" key="3">
    <source>
        <dbReference type="Google" id="ProtNLM"/>
    </source>
</evidence>
<dbReference type="SUPFAM" id="SSF53448">
    <property type="entry name" value="Nucleotide-diphospho-sugar transferases"/>
    <property type="match status" value="1"/>
</dbReference>
<dbReference type="Gene3D" id="3.90.550.60">
    <property type="match status" value="1"/>
</dbReference>
<name>A0A3Q9UWZ9_9MICO</name>
<protein>
    <recommendedName>
        <fullName evidence="3">Glycosyl transferase</fullName>
    </recommendedName>
</protein>